<dbReference type="EMBL" id="FRAN01000003">
    <property type="protein sequence ID" value="SHK83009.1"/>
    <property type="molecule type" value="Genomic_DNA"/>
</dbReference>
<gene>
    <name evidence="3" type="ORF">SAMN05444342_2318</name>
    <name evidence="2" type="ORF">ZOD2009_10580</name>
</gene>
<dbReference type="PATRIC" id="fig|797209.4.peg.2079"/>
<dbReference type="OrthoDB" id="271890at2157"/>
<dbReference type="RefSeq" id="WP_007979545.1">
    <property type="nucleotide sequence ID" value="NZ_AEMG01000009.1"/>
</dbReference>
<dbReference type="Proteomes" id="UP000184203">
    <property type="component" value="Unassembled WGS sequence"/>
</dbReference>
<name>E7QTI8_HALPU</name>
<dbReference type="Proteomes" id="UP000003751">
    <property type="component" value="Unassembled WGS sequence"/>
</dbReference>
<proteinExistence type="predicted"/>
<evidence type="ECO:0000313" key="5">
    <source>
        <dbReference type="Proteomes" id="UP000184203"/>
    </source>
</evidence>
<organism evidence="2 4">
    <name type="scientific">Haladaptatus paucihalophilus DX253</name>
    <dbReference type="NCBI Taxonomy" id="797209"/>
    <lineage>
        <taxon>Archaea</taxon>
        <taxon>Methanobacteriati</taxon>
        <taxon>Methanobacteriota</taxon>
        <taxon>Stenosarchaea group</taxon>
        <taxon>Halobacteria</taxon>
        <taxon>Halobacteriales</taxon>
        <taxon>Haladaptataceae</taxon>
        <taxon>Haladaptatus</taxon>
    </lineage>
</organism>
<dbReference type="PROSITE" id="PS51257">
    <property type="entry name" value="PROKAR_LIPOPROTEIN"/>
    <property type="match status" value="1"/>
</dbReference>
<reference evidence="5" key="3">
    <citation type="submission" date="2016-11" db="EMBL/GenBank/DDBJ databases">
        <authorList>
            <person name="Varghese N."/>
            <person name="Submissions S."/>
        </authorList>
    </citation>
    <scope>NUCLEOTIDE SEQUENCE [LARGE SCALE GENOMIC DNA]</scope>
    <source>
        <strain evidence="5">DX253</strain>
    </source>
</reference>
<feature type="compositionally biased region" description="Low complexity" evidence="1">
    <location>
        <begin position="31"/>
        <end position="52"/>
    </location>
</feature>
<accession>E7QTI8</accession>
<protein>
    <submittedName>
        <fullName evidence="2">Uncharacterized protein</fullName>
    </submittedName>
</protein>
<evidence type="ECO:0000313" key="2">
    <source>
        <dbReference type="EMBL" id="EFW91917.1"/>
    </source>
</evidence>
<dbReference type="eggNOG" id="arCOG02830">
    <property type="taxonomic scope" value="Archaea"/>
</dbReference>
<keyword evidence="5" id="KW-1185">Reference proteome</keyword>
<feature type="region of interest" description="Disordered" evidence="1">
    <location>
        <begin position="28"/>
        <end position="63"/>
    </location>
</feature>
<evidence type="ECO:0000256" key="1">
    <source>
        <dbReference type="SAM" id="MobiDB-lite"/>
    </source>
</evidence>
<reference evidence="2 4" key="1">
    <citation type="journal article" date="2014" name="ISME J.">
        <title>Trehalose/2-sulfotrehalose biosynthesis and glycine-betaine uptake are widely spread mechanisms for osmoadaptation in the Halobacteriales.</title>
        <authorList>
            <person name="Youssef N.H."/>
            <person name="Savage-Ashlock K.N."/>
            <person name="McCully A.L."/>
            <person name="Luedtke B."/>
            <person name="Shaw E.I."/>
            <person name="Hoff W.D."/>
            <person name="Elshahed M.S."/>
        </authorList>
    </citation>
    <scope>NUCLEOTIDE SEQUENCE [LARGE SCALE GENOMIC DNA]</scope>
    <source>
        <strain evidence="2 4">DX253</strain>
    </source>
</reference>
<dbReference type="AlphaFoldDB" id="E7QTI8"/>
<dbReference type="EMBL" id="AEMG01000009">
    <property type="protein sequence ID" value="EFW91917.1"/>
    <property type="molecule type" value="Genomic_DNA"/>
</dbReference>
<sequence length="373" mass="39880">MNWKPAGIALLTAMILVAGCLGGHAGTTNVASDTTTQTASSTTTATTTTETTISPADADLPPGVTTDGISDVDALVSAHESALRETGFQFEARQTSRADGNTTVAVQHGRATAGLSTVFTRLNMTGNFHYRSTVWKNDSTVISRGTSEEGTRYRIRPREERGVAKSNTIRSILHTGEFAIDHVASVDDGTRITLHADRFSGNGGFENVTDYDATLVVDSAGRVHRFHRFIETDGRTRSIDFEFLAARSDAIDRPEWTDEAGRAVHADLRTTTDSGRLEIEHRGGDALPAGSSIELGHNGTTYAATFEHALEPGETAYFYFPSDGGDPMLTRTDPGRDAGTRFEGSYSLTIVTASDVIVQSSGFSVGYDESSAP</sequence>
<reference evidence="3" key="2">
    <citation type="submission" date="2016-11" db="EMBL/GenBank/DDBJ databases">
        <authorList>
            <person name="Jaros S."/>
            <person name="Januszkiewicz K."/>
            <person name="Wedrychowicz H."/>
        </authorList>
    </citation>
    <scope>NUCLEOTIDE SEQUENCE [LARGE SCALE GENOMIC DNA]</scope>
    <source>
        <strain evidence="3">DX253</strain>
    </source>
</reference>
<evidence type="ECO:0000313" key="4">
    <source>
        <dbReference type="Proteomes" id="UP000003751"/>
    </source>
</evidence>
<evidence type="ECO:0000313" key="3">
    <source>
        <dbReference type="EMBL" id="SHK83009.1"/>
    </source>
</evidence>